<feature type="transmembrane region" description="Helical" evidence="10">
    <location>
        <begin position="433"/>
        <end position="458"/>
    </location>
</feature>
<feature type="transmembrane region" description="Helical" evidence="10">
    <location>
        <begin position="141"/>
        <end position="159"/>
    </location>
</feature>
<dbReference type="PANTHER" id="PTHR43302:SF5">
    <property type="entry name" value="TRANSPORTER ARSB-RELATED"/>
    <property type="match status" value="1"/>
</dbReference>
<evidence type="ECO:0000313" key="12">
    <source>
        <dbReference type="EMBL" id="WRP17450.1"/>
    </source>
</evidence>
<sequence>MDWAGASAAALLVFAATVVGVLWRPLGVHEAWVAVAGAVAMAVAGSVDWLRVASIVHETAPVLVFLAGVLVLASVADRAGVFAWAANWTARMAGSSVRRLFVALYVLGAVTTVFFSLDTTAVVLAPLVVRLLRRSRVDPLPFVYLSVHVANVTSLLLPVSNLTNLLVQARFRLPFWEFARVMALPALLAGAADFGMLYVLFRGRLEGAVDTQDLQLQARALGRSPFLRWSLGIVVATIAGFGVAGWLGAPLWPVAVAGGAASALLALARREVLPGFFVRSISWGVIPFVVGLFVVMDGFRATEAGRALTAAAFLPGAAASARPAAGGAWSQEAGMGMAGGLSSAAGDAVSLGRLAAVTAVGSNLINNIPMTLLGTGALAVPPGGYGPPDRLAPYALLLGVNVGPLLTVVGSLATVLTLALFQQRGINVGGWEYLKTGLLVMPPTLAAAYLGLLASTWWL</sequence>
<protein>
    <submittedName>
        <fullName evidence="12">ArsB/NhaD family transporter</fullName>
    </submittedName>
</protein>
<evidence type="ECO:0000256" key="8">
    <source>
        <dbReference type="ARBA" id="ARBA00022989"/>
    </source>
</evidence>
<dbReference type="InterPro" id="IPR004680">
    <property type="entry name" value="Cit_transptr-like_dom"/>
</dbReference>
<evidence type="ECO:0000256" key="5">
    <source>
        <dbReference type="ARBA" id="ARBA00022475"/>
    </source>
</evidence>
<feature type="domain" description="Citrate transporter-like" evidence="11">
    <location>
        <begin position="19"/>
        <end position="396"/>
    </location>
</feature>
<evidence type="ECO:0000256" key="4">
    <source>
        <dbReference type="ARBA" id="ARBA00022448"/>
    </source>
</evidence>
<organism evidence="12 13">
    <name type="scientific">Carboxydichorda subterranea</name>
    <dbReference type="NCBI Taxonomy" id="3109565"/>
    <lineage>
        <taxon>Bacteria</taxon>
        <taxon>Bacillati</taxon>
        <taxon>Bacillota</taxon>
        <taxon>Limnochordia</taxon>
        <taxon>Limnochordales</taxon>
        <taxon>Geochordaceae</taxon>
        <taxon>Carboxydichorda</taxon>
    </lineage>
</organism>
<dbReference type="Proteomes" id="UP001332192">
    <property type="component" value="Chromosome"/>
</dbReference>
<evidence type="ECO:0000259" key="11">
    <source>
        <dbReference type="Pfam" id="PF03600"/>
    </source>
</evidence>
<evidence type="ECO:0000256" key="1">
    <source>
        <dbReference type="ARBA" id="ARBA00004651"/>
    </source>
</evidence>
<feature type="transmembrane region" description="Helical" evidence="10">
    <location>
        <begin position="394"/>
        <end position="421"/>
    </location>
</feature>
<evidence type="ECO:0000256" key="3">
    <source>
        <dbReference type="ARBA" id="ARBA00009843"/>
    </source>
</evidence>
<accession>A0ABZ1BY58</accession>
<evidence type="ECO:0000256" key="6">
    <source>
        <dbReference type="ARBA" id="ARBA00022692"/>
    </source>
</evidence>
<keyword evidence="6 10" id="KW-0812">Transmembrane</keyword>
<keyword evidence="7" id="KW-0059">Arsenical resistance</keyword>
<evidence type="ECO:0000313" key="13">
    <source>
        <dbReference type="Proteomes" id="UP001332192"/>
    </source>
</evidence>
<dbReference type="RefSeq" id="WP_324716720.1">
    <property type="nucleotide sequence ID" value="NZ_CP141615.1"/>
</dbReference>
<evidence type="ECO:0000256" key="9">
    <source>
        <dbReference type="ARBA" id="ARBA00023136"/>
    </source>
</evidence>
<evidence type="ECO:0000256" key="10">
    <source>
        <dbReference type="SAM" id="Phobius"/>
    </source>
</evidence>
<dbReference type="InterPro" id="IPR000802">
    <property type="entry name" value="Arsenical_pump_ArsB"/>
</dbReference>
<name>A0ABZ1BY58_9FIRM</name>
<keyword evidence="5" id="KW-1003">Cell membrane</keyword>
<keyword evidence="4" id="KW-0813">Transport</keyword>
<keyword evidence="8 10" id="KW-1133">Transmembrane helix</keyword>
<feature type="transmembrane region" description="Helical" evidence="10">
    <location>
        <begin position="105"/>
        <end position="129"/>
    </location>
</feature>
<evidence type="ECO:0000256" key="7">
    <source>
        <dbReference type="ARBA" id="ARBA00022849"/>
    </source>
</evidence>
<proteinExistence type="inferred from homology"/>
<feature type="transmembrane region" description="Helical" evidence="10">
    <location>
        <begin position="31"/>
        <end position="50"/>
    </location>
</feature>
<dbReference type="PRINTS" id="PR00758">
    <property type="entry name" value="ARSENICPUMP"/>
</dbReference>
<feature type="transmembrane region" description="Helical" evidence="10">
    <location>
        <begin position="226"/>
        <end position="245"/>
    </location>
</feature>
<dbReference type="PANTHER" id="PTHR43302">
    <property type="entry name" value="TRANSPORTER ARSB-RELATED"/>
    <property type="match status" value="1"/>
</dbReference>
<comment type="subcellular location">
    <subcellularLocation>
        <location evidence="1">Cell membrane</location>
        <topology evidence="1">Multi-pass membrane protein</topology>
    </subcellularLocation>
</comment>
<comment type="similarity">
    <text evidence="3">Belongs to the CitM (TC 2.A.11) transporter family.</text>
</comment>
<keyword evidence="9 10" id="KW-0472">Membrane</keyword>
<feature type="transmembrane region" description="Helical" evidence="10">
    <location>
        <begin position="179"/>
        <end position="201"/>
    </location>
</feature>
<gene>
    <name evidence="12" type="ORF">U7230_00080</name>
</gene>
<feature type="transmembrane region" description="Helical" evidence="10">
    <location>
        <begin position="276"/>
        <end position="296"/>
    </location>
</feature>
<dbReference type="EMBL" id="CP141615">
    <property type="protein sequence ID" value="WRP17450.1"/>
    <property type="molecule type" value="Genomic_DNA"/>
</dbReference>
<reference evidence="12 13" key="1">
    <citation type="journal article" date="2024" name="Front. Microbiol.">
        <title>Novel thermophilic genera Geochorda gen. nov. and Carboxydochorda gen. nov. from the deep terrestrial subsurface reveal the ecophysiological diversity in the class Limnochordia.</title>
        <authorList>
            <person name="Karnachuk O.V."/>
            <person name="Lukina A.P."/>
            <person name="Avakyan M.R."/>
            <person name="Kadnikov V.V."/>
            <person name="Begmatov S."/>
            <person name="Beletsky A.V."/>
            <person name="Vlasova K.G."/>
            <person name="Novikov A.A."/>
            <person name="Shcherbakova V.A."/>
            <person name="Mardanov A.V."/>
            <person name="Ravin N.V."/>
        </authorList>
    </citation>
    <scope>NUCLEOTIDE SEQUENCE [LARGE SCALE GENOMIC DNA]</scope>
    <source>
        <strain evidence="12 13">L945</strain>
    </source>
</reference>
<comment type="similarity">
    <text evidence="2">Belongs to the ArsB family.</text>
</comment>
<dbReference type="Pfam" id="PF03600">
    <property type="entry name" value="CitMHS"/>
    <property type="match status" value="1"/>
</dbReference>
<keyword evidence="13" id="KW-1185">Reference proteome</keyword>
<feature type="transmembrane region" description="Helical" evidence="10">
    <location>
        <begin position="251"/>
        <end position="269"/>
    </location>
</feature>
<feature type="transmembrane region" description="Helical" evidence="10">
    <location>
        <begin position="62"/>
        <end position="85"/>
    </location>
</feature>
<evidence type="ECO:0000256" key="2">
    <source>
        <dbReference type="ARBA" id="ARBA00006433"/>
    </source>
</evidence>